<dbReference type="PROSITE" id="PS50835">
    <property type="entry name" value="IG_LIKE"/>
    <property type="match status" value="3"/>
</dbReference>
<organism evidence="6 7">
    <name type="scientific">Kryptolebias marmoratus</name>
    <name type="common">Mangrove killifish</name>
    <name type="synonym">Rivulus marmoratus</name>
    <dbReference type="NCBI Taxonomy" id="37003"/>
    <lineage>
        <taxon>Eukaryota</taxon>
        <taxon>Metazoa</taxon>
        <taxon>Chordata</taxon>
        <taxon>Craniata</taxon>
        <taxon>Vertebrata</taxon>
        <taxon>Euteleostomi</taxon>
        <taxon>Actinopterygii</taxon>
        <taxon>Neopterygii</taxon>
        <taxon>Teleostei</taxon>
        <taxon>Neoteleostei</taxon>
        <taxon>Acanthomorphata</taxon>
        <taxon>Ovalentaria</taxon>
        <taxon>Atherinomorphae</taxon>
        <taxon>Cyprinodontiformes</taxon>
        <taxon>Rivulidae</taxon>
        <taxon>Kryptolebias</taxon>
    </lineage>
</organism>
<name>A0A3Q3AKJ9_KRYMA</name>
<dbReference type="Pfam" id="PF13895">
    <property type="entry name" value="Ig_2"/>
    <property type="match status" value="3"/>
</dbReference>
<dbReference type="OMA" id="CHSDCQL"/>
<accession>A0A3Q3AKJ9</accession>
<feature type="domain" description="Ig-like" evidence="5">
    <location>
        <begin position="283"/>
        <end position="364"/>
    </location>
</feature>
<dbReference type="CDD" id="cd00096">
    <property type="entry name" value="Ig"/>
    <property type="match status" value="2"/>
</dbReference>
<sequence>AVCGQHGWLVTYNSLQICALKGSTVKIRCDYKYPDYLNDKKTTVQERFWFTKYINVDLRTDPEYSNRVQYHCRNKVCNLTITDLRESDSAEYKFRFITNHVYGKYTGSPGVTLSVTELQIIVRRLTRSSACTELTCHSDCQLPDSVSYIWFKNKERLIGEKKHFRLWSSGTADRFHCALEGYEQFPSPAVYAPKDLFVSVYPSGEIKENSSVTLTCTSDANPAAKYTWYKKHGNQGFKQLSEKPQHVFSSIKSSDSGVYYCTAENDLRNSTSSGLEIDVKYLPKSSSVSVSPSGPIEEGKPLSLTCSSDANPAASYTWYKDNKLLSGFKHVHYVAFMTSKDRGNYLCMSKNQFGQLNSSSLFVDVLYAPKLPSVSMSPSGEIVEGSSVTLTCSSDANPAADYTWYKQDEKSPKASGQSFTINNITHHHSGNYYCKVQNRMGHKSSTIQVAVASGKVSLPTLIYTSDHHQVSM</sequence>
<reference evidence="6" key="1">
    <citation type="submission" date="2025-08" db="UniProtKB">
        <authorList>
            <consortium name="Ensembl"/>
        </authorList>
    </citation>
    <scope>IDENTIFICATION</scope>
</reference>
<dbReference type="InterPro" id="IPR013783">
    <property type="entry name" value="Ig-like_fold"/>
</dbReference>
<keyword evidence="7" id="KW-1185">Reference proteome</keyword>
<protein>
    <recommendedName>
        <fullName evidence="1">B-cell receptor CD22</fullName>
    </recommendedName>
    <alternativeName>
        <fullName evidence="2">Sialic acid-binding Ig-like lectin 2</fullName>
    </alternativeName>
</protein>
<proteinExistence type="predicted"/>
<dbReference type="PANTHER" id="PTHR46013">
    <property type="entry name" value="VASCULAR CELL ADHESION MOLECULE 1"/>
    <property type="match status" value="1"/>
</dbReference>
<comment type="subunit">
    <text evidence="4">Predominantly monomer of isoform CD22-beta. Also found as heterodimer of isoform CD22-beta and a shorter isoform. Interacts with PTPN6/SHP-1, LYN, SYK, PIK3R1/PIK3R2 and PLCG1 upon phosphorylation. Interacts with GRB2, INPP5D and SHC1 upon phosphorylation. May form a complex with INPP5D/SHIP, GRB2 and SHC1.</text>
</comment>
<evidence type="ECO:0000259" key="5">
    <source>
        <dbReference type="PROSITE" id="PS50835"/>
    </source>
</evidence>
<dbReference type="InterPro" id="IPR003598">
    <property type="entry name" value="Ig_sub2"/>
</dbReference>
<evidence type="ECO:0000256" key="1">
    <source>
        <dbReference type="ARBA" id="ARBA00040106"/>
    </source>
</evidence>
<dbReference type="SMART" id="SM00409">
    <property type="entry name" value="IG"/>
    <property type="match status" value="4"/>
</dbReference>
<reference evidence="6" key="2">
    <citation type="submission" date="2025-09" db="UniProtKB">
        <authorList>
            <consortium name="Ensembl"/>
        </authorList>
    </citation>
    <scope>IDENTIFICATION</scope>
</reference>
<dbReference type="InterPro" id="IPR056386">
    <property type="entry name" value="Ig_CD22"/>
</dbReference>
<dbReference type="Gene3D" id="2.60.40.10">
    <property type="entry name" value="Immunoglobulins"/>
    <property type="match status" value="4"/>
</dbReference>
<feature type="domain" description="Ig-like" evidence="5">
    <location>
        <begin position="188"/>
        <end position="278"/>
    </location>
</feature>
<dbReference type="GeneTree" id="ENSGT01010000222294"/>
<evidence type="ECO:0000256" key="4">
    <source>
        <dbReference type="ARBA" id="ARBA00046458"/>
    </source>
</evidence>
<dbReference type="Pfam" id="PF24518">
    <property type="entry name" value="Ig_CD22"/>
    <property type="match status" value="1"/>
</dbReference>
<dbReference type="AlphaFoldDB" id="A0A3Q3AKJ9"/>
<evidence type="ECO:0000256" key="2">
    <source>
        <dbReference type="ARBA" id="ARBA00041781"/>
    </source>
</evidence>
<dbReference type="InterPro" id="IPR036179">
    <property type="entry name" value="Ig-like_dom_sf"/>
</dbReference>
<comment type="function">
    <text evidence="3">Most highly expressed siglec (sialic acid-binding immunoglobulin-like lectin) on B-cells that plays a role in various aspects of B-cell biology including differentiation, antigen presentation, and trafficking to bone marrow. Binds to alpha 2,6-linked sialic acid residues of surface molecules such as CD22 itself, CD45 and IgM in a cis configuration. Can also bind to ligands on other cells as an adhesion molecule in a trans configuration. Acts as an inhibitory coreceptor on the surface of B-cells and inhibits B-cell receptor induced signaling, characterized by inhibition of the calcium mobilization and cellular activation. Mechanistically, the immunoreceptor tyrosine-based inhibitory motif domain is phosphorylated by the Src kinase LYN, which in turn leads to the recruitment of the protein tyrosine phosphatase 1/PTPN6, leading to the negative regulation of BCR signaling. If this negative signaling from is of sufficient strength, apoptosis of the B-cell can be induced.</text>
</comment>
<dbReference type="InterPro" id="IPR003599">
    <property type="entry name" value="Ig_sub"/>
</dbReference>
<dbReference type="SUPFAM" id="SSF48726">
    <property type="entry name" value="Immunoglobulin"/>
    <property type="match status" value="4"/>
</dbReference>
<dbReference type="STRING" id="37003.ENSKMAP00000016841"/>
<evidence type="ECO:0000313" key="7">
    <source>
        <dbReference type="Proteomes" id="UP000264800"/>
    </source>
</evidence>
<evidence type="ECO:0000313" key="6">
    <source>
        <dbReference type="Ensembl" id="ENSKMAP00000016841.1"/>
    </source>
</evidence>
<evidence type="ECO:0000256" key="3">
    <source>
        <dbReference type="ARBA" id="ARBA00045430"/>
    </source>
</evidence>
<dbReference type="Proteomes" id="UP000264800">
    <property type="component" value="Unplaced"/>
</dbReference>
<dbReference type="SMART" id="SM00408">
    <property type="entry name" value="IGc2"/>
    <property type="match status" value="3"/>
</dbReference>
<dbReference type="PANTHER" id="PTHR46013:SF4">
    <property type="entry name" value="B-CELL RECEPTOR CD22-RELATED"/>
    <property type="match status" value="1"/>
</dbReference>
<feature type="domain" description="Ig-like" evidence="5">
    <location>
        <begin position="372"/>
        <end position="452"/>
    </location>
</feature>
<dbReference type="Ensembl" id="ENSKMAT00000017075.1">
    <property type="protein sequence ID" value="ENSKMAP00000016841.1"/>
    <property type="gene ID" value="ENSKMAG00000012573.1"/>
</dbReference>
<dbReference type="InterPro" id="IPR007110">
    <property type="entry name" value="Ig-like_dom"/>
</dbReference>